<evidence type="ECO:0000313" key="6">
    <source>
        <dbReference type="EMBL" id="CUH76308.1"/>
    </source>
</evidence>
<organism evidence="6 7">
    <name type="scientific">Tritonibacter multivorans</name>
    <dbReference type="NCBI Taxonomy" id="928856"/>
    <lineage>
        <taxon>Bacteria</taxon>
        <taxon>Pseudomonadati</taxon>
        <taxon>Pseudomonadota</taxon>
        <taxon>Alphaproteobacteria</taxon>
        <taxon>Rhodobacterales</taxon>
        <taxon>Paracoccaceae</taxon>
        <taxon>Tritonibacter</taxon>
    </lineage>
</organism>
<dbReference type="InterPro" id="IPR028081">
    <property type="entry name" value="Leu-bd"/>
</dbReference>
<evidence type="ECO:0000256" key="3">
    <source>
        <dbReference type="ARBA" id="ARBA00022970"/>
    </source>
</evidence>
<comment type="similarity">
    <text evidence="1">Belongs to the leucine-binding protein family.</text>
</comment>
<sequence>MGLQKFLVTCGLVLGLWAIPAANATPLQPPLQLLIDADYTISARAAQSIELGLRTALEEEGFELGGQQVEVVPMDHRANVKRSLRTYGQYLKSERALAIIGGMHSPPYLTHKDYLNENSILTLLPWSAAGPITRATPGHENWVFRLSVDDSQTGEFFVRQMEQTNQCARIALVLLDTGWGQANRKSLTKALSLRDRTPAIATFFPSGISDTAAALLAEDVGAASPDCAVLLANWNDGATVVNALHKELPELRIFSHWGIMGGEFANEVPHTTRSDMEITVLQTCGLRQEAAANPVLQSALHRAAPTTQSLAEIPAPTGFVHGYDLGRVIVAAAKQAHSHSHWDGQNIETMRQALRTALLSLDTPVDGILKRYAPPFSANVAGNADGHEALGIDDLCLARFRKDGRLEHAH</sequence>
<dbReference type="InterPro" id="IPR051010">
    <property type="entry name" value="BCAA_transport"/>
</dbReference>
<evidence type="ECO:0000256" key="2">
    <source>
        <dbReference type="ARBA" id="ARBA00022729"/>
    </source>
</evidence>
<evidence type="ECO:0000259" key="5">
    <source>
        <dbReference type="Pfam" id="PF13458"/>
    </source>
</evidence>
<keyword evidence="7" id="KW-1185">Reference proteome</keyword>
<dbReference type="GO" id="GO:0006865">
    <property type="term" value="P:amino acid transport"/>
    <property type="evidence" value="ECO:0007669"/>
    <property type="project" value="UniProtKB-KW"/>
</dbReference>
<reference evidence="6 7" key="1">
    <citation type="submission" date="2015-09" db="EMBL/GenBank/DDBJ databases">
        <authorList>
            <consortium name="Swine Surveillance"/>
        </authorList>
    </citation>
    <scope>NUCLEOTIDE SEQUENCE [LARGE SCALE GENOMIC DNA]</scope>
    <source>
        <strain evidence="6 7">CECT 7557</strain>
    </source>
</reference>
<dbReference type="SUPFAM" id="SSF53822">
    <property type="entry name" value="Periplasmic binding protein-like I"/>
    <property type="match status" value="1"/>
</dbReference>
<keyword evidence="3" id="KW-0029">Amino-acid transport</keyword>
<dbReference type="PANTHER" id="PTHR30483">
    <property type="entry name" value="LEUCINE-SPECIFIC-BINDING PROTEIN"/>
    <property type="match status" value="1"/>
</dbReference>
<dbReference type="STRING" id="928856.SAMN04488049_112106"/>
<keyword evidence="2 4" id="KW-0732">Signal</keyword>
<evidence type="ECO:0000256" key="4">
    <source>
        <dbReference type="SAM" id="SignalP"/>
    </source>
</evidence>
<dbReference type="InterPro" id="IPR028082">
    <property type="entry name" value="Peripla_BP_I"/>
</dbReference>
<feature type="chain" id="PRO_5006063030" description="Leucine-binding protein domain-containing protein" evidence="4">
    <location>
        <begin position="25"/>
        <end position="410"/>
    </location>
</feature>
<feature type="signal peptide" evidence="4">
    <location>
        <begin position="1"/>
        <end position="24"/>
    </location>
</feature>
<gene>
    <name evidence="6" type="ORF">TRM7557_00822</name>
</gene>
<evidence type="ECO:0000313" key="7">
    <source>
        <dbReference type="Proteomes" id="UP000052022"/>
    </source>
</evidence>
<dbReference type="PANTHER" id="PTHR30483:SF6">
    <property type="entry name" value="PERIPLASMIC BINDING PROTEIN OF ABC TRANSPORTER FOR NATURAL AMINO ACIDS"/>
    <property type="match status" value="1"/>
</dbReference>
<evidence type="ECO:0000256" key="1">
    <source>
        <dbReference type="ARBA" id="ARBA00010062"/>
    </source>
</evidence>
<dbReference type="Proteomes" id="UP000052022">
    <property type="component" value="Unassembled WGS sequence"/>
</dbReference>
<accession>A0A0P1G3D1</accession>
<dbReference type="Gene3D" id="3.40.50.2300">
    <property type="match status" value="2"/>
</dbReference>
<feature type="domain" description="Leucine-binding protein" evidence="5">
    <location>
        <begin position="44"/>
        <end position="243"/>
    </location>
</feature>
<dbReference type="RefSeq" id="WP_082626504.1">
    <property type="nucleotide sequence ID" value="NZ_CYSD01000014.1"/>
</dbReference>
<dbReference type="EMBL" id="CYSD01000014">
    <property type="protein sequence ID" value="CUH76308.1"/>
    <property type="molecule type" value="Genomic_DNA"/>
</dbReference>
<dbReference type="OrthoDB" id="9768099at2"/>
<name>A0A0P1G3D1_9RHOB</name>
<dbReference type="AlphaFoldDB" id="A0A0P1G3D1"/>
<dbReference type="Pfam" id="PF13458">
    <property type="entry name" value="Peripla_BP_6"/>
    <property type="match status" value="1"/>
</dbReference>
<proteinExistence type="inferred from homology"/>
<keyword evidence="3" id="KW-0813">Transport</keyword>
<protein>
    <recommendedName>
        <fullName evidence="5">Leucine-binding protein domain-containing protein</fullName>
    </recommendedName>
</protein>